<keyword evidence="2" id="KW-0274">FAD</keyword>
<sequence length="274" mass="30398">MMASSQAPIAIIGAGPAGLTFARLLELANIPYIVFERVESALWADEHSSSADGAWSKVRKLLTPAEPQYLGTHFFTTFLKPDNPYYSWLTSMVGNGNYLALSKGRQFFLHYLGDGSYHLAVGMKLPENWNPDPTKLHEPSALWQSLLQHEFVEWSPEIRRLIQSATHGYRSWPLYSISRASVPWEHVPGVTLLGDAAHLTGPGGDGVNNALHDSVELARQIIKHGIDNLDSAVVKYEEAMFPRAVEAINKGQWAVEHLFSAESSQSFLQAAMQQ</sequence>
<evidence type="ECO:0000313" key="5">
    <source>
        <dbReference type="EMBL" id="GAM39858.1"/>
    </source>
</evidence>
<keyword evidence="1" id="KW-0285">Flavoprotein</keyword>
<reference evidence="6" key="1">
    <citation type="journal article" date="2015" name="Genome Announc.">
        <title>Draft genome sequence of Talaromyces cellulolyticus strain Y-94, a source of lignocellulosic biomass-degrading enzymes.</title>
        <authorList>
            <person name="Fujii T."/>
            <person name="Koike H."/>
            <person name="Sawayama S."/>
            <person name="Yano S."/>
            <person name="Inoue H."/>
        </authorList>
    </citation>
    <scope>NUCLEOTIDE SEQUENCE [LARGE SCALE GENOMIC DNA]</scope>
    <source>
        <strain evidence="6">Y-94</strain>
    </source>
</reference>
<organism evidence="5 6">
    <name type="scientific">Talaromyces pinophilus</name>
    <name type="common">Penicillium pinophilum</name>
    <dbReference type="NCBI Taxonomy" id="128442"/>
    <lineage>
        <taxon>Eukaryota</taxon>
        <taxon>Fungi</taxon>
        <taxon>Dikarya</taxon>
        <taxon>Ascomycota</taxon>
        <taxon>Pezizomycotina</taxon>
        <taxon>Eurotiomycetes</taxon>
        <taxon>Eurotiomycetidae</taxon>
        <taxon>Eurotiales</taxon>
        <taxon>Trichocomaceae</taxon>
        <taxon>Talaromyces</taxon>
        <taxon>Talaromyces sect. Talaromyces</taxon>
    </lineage>
</organism>
<evidence type="ECO:0000256" key="1">
    <source>
        <dbReference type="ARBA" id="ARBA00022630"/>
    </source>
</evidence>
<dbReference type="GO" id="GO:0004497">
    <property type="term" value="F:monooxygenase activity"/>
    <property type="evidence" value="ECO:0007669"/>
    <property type="project" value="UniProtKB-KW"/>
</dbReference>
<dbReference type="SUPFAM" id="SSF51905">
    <property type="entry name" value="FAD/NAD(P)-binding domain"/>
    <property type="match status" value="2"/>
</dbReference>
<evidence type="ECO:0000313" key="6">
    <source>
        <dbReference type="Proteomes" id="UP000053095"/>
    </source>
</evidence>
<dbReference type="Proteomes" id="UP000053095">
    <property type="component" value="Unassembled WGS sequence"/>
</dbReference>
<keyword evidence="4" id="KW-0503">Monooxygenase</keyword>
<dbReference type="EMBL" id="DF933830">
    <property type="protein sequence ID" value="GAM39858.1"/>
    <property type="molecule type" value="Genomic_DNA"/>
</dbReference>
<evidence type="ECO:0000256" key="4">
    <source>
        <dbReference type="ARBA" id="ARBA00023033"/>
    </source>
</evidence>
<keyword evidence="3" id="KW-0560">Oxidoreductase</keyword>
<protein>
    <submittedName>
        <fullName evidence="5">Monoxygenase</fullName>
    </submittedName>
</protein>
<proteinExistence type="predicted"/>
<comment type="caution">
    <text evidence="5">The sequence shown here is derived from an EMBL/GenBank/DDBJ whole genome shotgun (WGS) entry which is preliminary data.</text>
</comment>
<gene>
    <name evidence="5" type="ORF">TCE0_034r11742</name>
</gene>
<dbReference type="Gene3D" id="3.50.50.60">
    <property type="entry name" value="FAD/NAD(P)-binding domain"/>
    <property type="match status" value="2"/>
</dbReference>
<name>A0A6V8HEE9_TALPI</name>
<dbReference type="PANTHER" id="PTHR46972">
    <property type="entry name" value="MONOOXYGENASE ASQM-RELATED"/>
    <property type="match status" value="1"/>
</dbReference>
<evidence type="ECO:0000256" key="2">
    <source>
        <dbReference type="ARBA" id="ARBA00022827"/>
    </source>
</evidence>
<dbReference type="PANTHER" id="PTHR46972:SF1">
    <property type="entry name" value="FAD DEPENDENT OXIDOREDUCTASE DOMAIN-CONTAINING PROTEIN"/>
    <property type="match status" value="1"/>
</dbReference>
<keyword evidence="6" id="KW-1185">Reference proteome</keyword>
<evidence type="ECO:0000256" key="3">
    <source>
        <dbReference type="ARBA" id="ARBA00023002"/>
    </source>
</evidence>
<dbReference type="InterPro" id="IPR036188">
    <property type="entry name" value="FAD/NAD-bd_sf"/>
</dbReference>
<accession>A0A6V8HEE9</accession>
<dbReference type="AlphaFoldDB" id="A0A6V8HEE9"/>